<keyword evidence="1" id="KW-1133">Transmembrane helix</keyword>
<dbReference type="Proteomes" id="UP000664654">
    <property type="component" value="Unassembled WGS sequence"/>
</dbReference>
<keyword evidence="3" id="KW-1185">Reference proteome</keyword>
<feature type="transmembrane region" description="Helical" evidence="1">
    <location>
        <begin position="9"/>
        <end position="31"/>
    </location>
</feature>
<comment type="caution">
    <text evidence="2">The sequence shown here is derived from an EMBL/GenBank/DDBJ whole genome shotgun (WGS) entry which is preliminary data.</text>
</comment>
<proteinExistence type="predicted"/>
<keyword evidence="1" id="KW-0472">Membrane</keyword>
<dbReference type="AlphaFoldDB" id="A0A939IP06"/>
<dbReference type="EMBL" id="JAFKCV010000004">
    <property type="protein sequence ID" value="MBN7825390.1"/>
    <property type="molecule type" value="Genomic_DNA"/>
</dbReference>
<reference evidence="2" key="1">
    <citation type="submission" date="2021-03" db="EMBL/GenBank/DDBJ databases">
        <title>novel species isolated from a fishpond in China.</title>
        <authorList>
            <person name="Lu H."/>
            <person name="Cai Z."/>
        </authorList>
    </citation>
    <scope>NUCLEOTIDE SEQUENCE</scope>
    <source>
        <strain evidence="2">JCM 30855</strain>
    </source>
</reference>
<sequence length="154" mass="16612">MLRSYLSPFILMAGLIAGSLDILYACLFWYVKAGLPPTRILQSVAAGLLGQGSFQGGLGTAAAGLLLHFMIALLMAATYFVMAQRYARLHRSPLVWGAIYGMLLYLVMTYVVVPLSAAGPSPEDPLWQGFSLLVHILAVGIPIAMACKMAHRLE</sequence>
<dbReference type="RefSeq" id="WP_206573498.1">
    <property type="nucleotide sequence ID" value="NZ_JAFKCV010000004.1"/>
</dbReference>
<evidence type="ECO:0000313" key="3">
    <source>
        <dbReference type="Proteomes" id="UP000664654"/>
    </source>
</evidence>
<evidence type="ECO:0008006" key="4">
    <source>
        <dbReference type="Google" id="ProtNLM"/>
    </source>
</evidence>
<feature type="transmembrane region" description="Helical" evidence="1">
    <location>
        <begin position="58"/>
        <end position="82"/>
    </location>
</feature>
<accession>A0A939IP06</accession>
<keyword evidence="1" id="KW-0812">Transmembrane</keyword>
<name>A0A939IP06_9ALTE</name>
<feature type="transmembrane region" description="Helical" evidence="1">
    <location>
        <begin position="94"/>
        <end position="113"/>
    </location>
</feature>
<evidence type="ECO:0000313" key="2">
    <source>
        <dbReference type="EMBL" id="MBN7825390.1"/>
    </source>
</evidence>
<protein>
    <recommendedName>
        <fullName evidence="4">DUF1440 domain-containing protein</fullName>
    </recommendedName>
</protein>
<gene>
    <name evidence="2" type="ORF">J0A66_09175</name>
</gene>
<evidence type="ECO:0000256" key="1">
    <source>
        <dbReference type="SAM" id="Phobius"/>
    </source>
</evidence>
<organism evidence="2 3">
    <name type="scientific">Bowmanella dokdonensis</name>
    <dbReference type="NCBI Taxonomy" id="751969"/>
    <lineage>
        <taxon>Bacteria</taxon>
        <taxon>Pseudomonadati</taxon>
        <taxon>Pseudomonadota</taxon>
        <taxon>Gammaproteobacteria</taxon>
        <taxon>Alteromonadales</taxon>
        <taxon>Alteromonadaceae</taxon>
        <taxon>Bowmanella</taxon>
    </lineage>
</organism>
<feature type="transmembrane region" description="Helical" evidence="1">
    <location>
        <begin position="125"/>
        <end position="147"/>
    </location>
</feature>